<organism evidence="1">
    <name type="scientific">Rhizophora mucronata</name>
    <name type="common">Asiatic mangrove</name>
    <dbReference type="NCBI Taxonomy" id="61149"/>
    <lineage>
        <taxon>Eukaryota</taxon>
        <taxon>Viridiplantae</taxon>
        <taxon>Streptophyta</taxon>
        <taxon>Embryophyta</taxon>
        <taxon>Tracheophyta</taxon>
        <taxon>Spermatophyta</taxon>
        <taxon>Magnoliopsida</taxon>
        <taxon>eudicotyledons</taxon>
        <taxon>Gunneridae</taxon>
        <taxon>Pentapetalae</taxon>
        <taxon>rosids</taxon>
        <taxon>fabids</taxon>
        <taxon>Malpighiales</taxon>
        <taxon>Rhizophoraceae</taxon>
        <taxon>Rhizophora</taxon>
    </lineage>
</organism>
<name>A0A2P2QIV3_RHIMU</name>
<reference evidence="1" key="1">
    <citation type="submission" date="2018-02" db="EMBL/GenBank/DDBJ databases">
        <title>Rhizophora mucronata_Transcriptome.</title>
        <authorList>
            <person name="Meera S.P."/>
            <person name="Sreeshan A."/>
            <person name="Augustine A."/>
        </authorList>
    </citation>
    <scope>NUCLEOTIDE SEQUENCE</scope>
    <source>
        <tissue evidence="1">Leaf</tissue>
    </source>
</reference>
<dbReference type="EMBL" id="GGEC01086454">
    <property type="protein sequence ID" value="MBX66938.1"/>
    <property type="molecule type" value="Transcribed_RNA"/>
</dbReference>
<protein>
    <submittedName>
        <fullName evidence="1">Uncharacterized protein</fullName>
    </submittedName>
</protein>
<accession>A0A2P2QIV3</accession>
<evidence type="ECO:0000313" key="1">
    <source>
        <dbReference type="EMBL" id="MBX66938.1"/>
    </source>
</evidence>
<dbReference type="AlphaFoldDB" id="A0A2P2QIV3"/>
<sequence length="43" mass="5013">MPENEWRRLWSCLQCAATNSLLILDLGQKSQSSNCFSLWPTRK</sequence>
<proteinExistence type="predicted"/>